<evidence type="ECO:0000313" key="2">
    <source>
        <dbReference type="EMBL" id="CAF4828423.1"/>
    </source>
</evidence>
<feature type="region of interest" description="Disordered" evidence="1">
    <location>
        <begin position="1"/>
        <end position="44"/>
    </location>
</feature>
<dbReference type="EMBL" id="CAJOBZ010000009">
    <property type="protein sequence ID" value="CAF4828423.1"/>
    <property type="molecule type" value="Genomic_DNA"/>
</dbReference>
<keyword evidence="3" id="KW-1185">Reference proteome</keyword>
<evidence type="ECO:0000256" key="1">
    <source>
        <dbReference type="SAM" id="MobiDB-lite"/>
    </source>
</evidence>
<evidence type="ECO:0000313" key="3">
    <source>
        <dbReference type="Proteomes" id="UP000663880"/>
    </source>
</evidence>
<dbReference type="Proteomes" id="UP000663880">
    <property type="component" value="Unassembled WGS sequence"/>
</dbReference>
<comment type="caution">
    <text evidence="2">The sequence shown here is derived from an EMBL/GenBank/DDBJ whole genome shotgun (WGS) entry which is preliminary data.</text>
</comment>
<organism evidence="2 3">
    <name type="scientific">Pieris macdunnoughi</name>
    <dbReference type="NCBI Taxonomy" id="345717"/>
    <lineage>
        <taxon>Eukaryota</taxon>
        <taxon>Metazoa</taxon>
        <taxon>Ecdysozoa</taxon>
        <taxon>Arthropoda</taxon>
        <taxon>Hexapoda</taxon>
        <taxon>Insecta</taxon>
        <taxon>Pterygota</taxon>
        <taxon>Neoptera</taxon>
        <taxon>Endopterygota</taxon>
        <taxon>Lepidoptera</taxon>
        <taxon>Glossata</taxon>
        <taxon>Ditrysia</taxon>
        <taxon>Papilionoidea</taxon>
        <taxon>Pieridae</taxon>
        <taxon>Pierinae</taxon>
        <taxon>Pieris</taxon>
    </lineage>
</organism>
<reference evidence="2" key="1">
    <citation type="submission" date="2021-02" db="EMBL/GenBank/DDBJ databases">
        <authorList>
            <person name="Steward A R."/>
        </authorList>
    </citation>
    <scope>NUCLEOTIDE SEQUENCE</scope>
</reference>
<dbReference type="AlphaFoldDB" id="A0A821QM29"/>
<accession>A0A821QM29</accession>
<name>A0A821QM29_9NEOP</name>
<feature type="region of interest" description="Disordered" evidence="1">
    <location>
        <begin position="126"/>
        <end position="151"/>
    </location>
</feature>
<protein>
    <submittedName>
        <fullName evidence="2">Uncharacterized protein</fullName>
    </submittedName>
</protein>
<gene>
    <name evidence="2" type="ORF">PMACD_LOCUS5081</name>
</gene>
<proteinExistence type="predicted"/>
<sequence>MRREGATSRPGPFGRASATASCPPELQPREPRAPSRASPRAVHVSRPTVRLSTIHNITPSVRYQRAVLQLAGTHSSIVALQETIRSHNGYEFYILHSGVFGSIRILTLACQRGAVVSTSNVNNGHNHVLSRGRGRPGGQGRPQHRCCGVAR</sequence>